<evidence type="ECO:0000256" key="6">
    <source>
        <dbReference type="ARBA" id="ARBA00023136"/>
    </source>
</evidence>
<dbReference type="PANTHER" id="PTHR30250:SF10">
    <property type="entry name" value="LIPOPOLYSACCHARIDE BIOSYNTHESIS PROTEIN WZXC"/>
    <property type="match status" value="1"/>
</dbReference>
<feature type="transmembrane region" description="Helical" evidence="7">
    <location>
        <begin position="44"/>
        <end position="68"/>
    </location>
</feature>
<evidence type="ECO:0000256" key="4">
    <source>
        <dbReference type="ARBA" id="ARBA00022692"/>
    </source>
</evidence>
<protein>
    <submittedName>
        <fullName evidence="8">Lipopolysaccharide biosynthesis protein</fullName>
    </submittedName>
</protein>
<dbReference type="CDD" id="cd13127">
    <property type="entry name" value="MATE_tuaB_like"/>
    <property type="match status" value="1"/>
</dbReference>
<keyword evidence="9" id="KW-1185">Reference proteome</keyword>
<dbReference type="InterPro" id="IPR050833">
    <property type="entry name" value="Poly_Biosynth_Transport"/>
</dbReference>
<comment type="similarity">
    <text evidence="2">Belongs to the polysaccharide synthase family.</text>
</comment>
<keyword evidence="3" id="KW-1003">Cell membrane</keyword>
<dbReference type="RefSeq" id="WP_379718856.1">
    <property type="nucleotide sequence ID" value="NZ_JBHSMS010000023.1"/>
</dbReference>
<comment type="caution">
    <text evidence="8">The sequence shown here is derived from an EMBL/GenBank/DDBJ whole genome shotgun (WGS) entry which is preliminary data.</text>
</comment>
<dbReference type="Pfam" id="PF13440">
    <property type="entry name" value="Polysacc_synt_3"/>
    <property type="match status" value="1"/>
</dbReference>
<evidence type="ECO:0000313" key="9">
    <source>
        <dbReference type="Proteomes" id="UP001596031"/>
    </source>
</evidence>
<feature type="transmembrane region" description="Helical" evidence="7">
    <location>
        <begin position="115"/>
        <end position="136"/>
    </location>
</feature>
<evidence type="ECO:0000313" key="8">
    <source>
        <dbReference type="EMBL" id="MFC5510933.1"/>
    </source>
</evidence>
<evidence type="ECO:0000256" key="5">
    <source>
        <dbReference type="ARBA" id="ARBA00022989"/>
    </source>
</evidence>
<feature type="transmembrane region" description="Helical" evidence="7">
    <location>
        <begin position="80"/>
        <end position="103"/>
    </location>
</feature>
<feature type="transmembrane region" description="Helical" evidence="7">
    <location>
        <begin position="355"/>
        <end position="384"/>
    </location>
</feature>
<sequence>MENIGRRVGIGIIWMVGARLFDRSIGIVSTVILARLLMPADFGLVAMATAIGAILDLLGAFSFDLALIQNKNAERKHYDTVWTFNVMFGVFCGLCLIVLAHPAAGFYKEARLENVMYVLSLSYFLNAFTNVGLVAFRKDLNFDKEFHFIFWRRLVTFIITIGAALLFRSYWALLMGMTVGRLVSLIMSYKMNDYRPRFSLAASRELFGFSKWLLINNILFFILHRGCTFIIGRLYGTSTLGIYAISREISSLPSTELVAPINRVMFPGFSKMRDVAQISQAYLKLFGLITLTILPIGIGIAAVAAPLVETMLGAKWMAAIPVIQLLAIHGAIGATQGNNGVVWLSLGHPRMTTSVAAIFLVVLFSSLYFFMNAYGVVGVGLAYILGHVVTVPYSTMVSKRLLKFSWPSFFGTLWRPVLAVVAMYAAVHYIDAQLISQPPLLRLIIDSLAGATVYAAVVLLAWRAAGSPDGAEEFVLARVLNGWTTLRRRFT</sequence>
<dbReference type="Proteomes" id="UP001596031">
    <property type="component" value="Unassembled WGS sequence"/>
</dbReference>
<dbReference type="PANTHER" id="PTHR30250">
    <property type="entry name" value="PST FAMILY PREDICTED COLANIC ACID TRANSPORTER"/>
    <property type="match status" value="1"/>
</dbReference>
<comment type="subcellular location">
    <subcellularLocation>
        <location evidence="1">Cell membrane</location>
        <topology evidence="1">Multi-pass membrane protein</topology>
    </subcellularLocation>
</comment>
<keyword evidence="5 7" id="KW-1133">Transmembrane helix</keyword>
<feature type="transmembrane region" description="Helical" evidence="7">
    <location>
        <begin position="20"/>
        <end position="38"/>
    </location>
</feature>
<feature type="transmembrane region" description="Helical" evidence="7">
    <location>
        <begin position="439"/>
        <end position="462"/>
    </location>
</feature>
<feature type="transmembrane region" description="Helical" evidence="7">
    <location>
        <begin position="148"/>
        <end position="165"/>
    </location>
</feature>
<organism evidence="8 9">
    <name type="scientific">Massilia jejuensis</name>
    <dbReference type="NCBI Taxonomy" id="648894"/>
    <lineage>
        <taxon>Bacteria</taxon>
        <taxon>Pseudomonadati</taxon>
        <taxon>Pseudomonadota</taxon>
        <taxon>Betaproteobacteria</taxon>
        <taxon>Burkholderiales</taxon>
        <taxon>Oxalobacteraceae</taxon>
        <taxon>Telluria group</taxon>
        <taxon>Massilia</taxon>
    </lineage>
</organism>
<keyword evidence="4 7" id="KW-0812">Transmembrane</keyword>
<evidence type="ECO:0000256" key="3">
    <source>
        <dbReference type="ARBA" id="ARBA00022475"/>
    </source>
</evidence>
<name>A0ABW0PF25_9BURK</name>
<evidence type="ECO:0000256" key="7">
    <source>
        <dbReference type="SAM" id="Phobius"/>
    </source>
</evidence>
<keyword evidence="6 7" id="KW-0472">Membrane</keyword>
<evidence type="ECO:0000256" key="2">
    <source>
        <dbReference type="ARBA" id="ARBA00007430"/>
    </source>
</evidence>
<dbReference type="EMBL" id="JBHSMS010000023">
    <property type="protein sequence ID" value="MFC5510933.1"/>
    <property type="molecule type" value="Genomic_DNA"/>
</dbReference>
<feature type="transmembrane region" description="Helical" evidence="7">
    <location>
        <begin position="404"/>
        <end position="427"/>
    </location>
</feature>
<reference evidence="9" key="1">
    <citation type="journal article" date="2019" name="Int. J. Syst. Evol. Microbiol.">
        <title>The Global Catalogue of Microorganisms (GCM) 10K type strain sequencing project: providing services to taxonomists for standard genome sequencing and annotation.</title>
        <authorList>
            <consortium name="The Broad Institute Genomics Platform"/>
            <consortium name="The Broad Institute Genome Sequencing Center for Infectious Disease"/>
            <person name="Wu L."/>
            <person name="Ma J."/>
        </authorList>
    </citation>
    <scope>NUCLEOTIDE SEQUENCE [LARGE SCALE GENOMIC DNA]</scope>
    <source>
        <strain evidence="9">CCUG 38813</strain>
    </source>
</reference>
<feature type="transmembrane region" description="Helical" evidence="7">
    <location>
        <begin position="281"/>
        <end position="304"/>
    </location>
</feature>
<proteinExistence type="inferred from homology"/>
<gene>
    <name evidence="8" type="ORF">ACFPOU_07330</name>
</gene>
<evidence type="ECO:0000256" key="1">
    <source>
        <dbReference type="ARBA" id="ARBA00004651"/>
    </source>
</evidence>
<accession>A0ABW0PF25</accession>